<comment type="miscellaneous">
    <text evidence="10">Few gyrases are as efficient as E.coli at forming negative supercoils. Not all organisms have 2 type II topoisomerases; in organisms with a single type II topoisomerase this enzyme also has to decatenate newly replicated chromosomes.</text>
</comment>
<dbReference type="GO" id="GO:0034335">
    <property type="term" value="F:DNA negative supercoiling activity"/>
    <property type="evidence" value="ECO:0007669"/>
    <property type="project" value="UniProtKB-ARBA"/>
</dbReference>
<keyword evidence="6 10" id="KW-0460">Magnesium</keyword>
<feature type="site" description="Interaction with DNA" evidence="10">
    <location>
        <position position="460"/>
    </location>
</feature>
<dbReference type="FunFam" id="3.40.50.670:FF:000002">
    <property type="entry name" value="DNA gyrase subunit B"/>
    <property type="match status" value="1"/>
</dbReference>
<comment type="catalytic activity">
    <reaction evidence="1 10">
        <text>ATP-dependent breakage, passage and rejoining of double-stranded DNA.</text>
        <dbReference type="EC" id="5.6.2.2"/>
    </reaction>
</comment>
<dbReference type="InterPro" id="IPR000565">
    <property type="entry name" value="Topo_IIA_B"/>
</dbReference>
<dbReference type="Gene3D" id="3.30.565.10">
    <property type="entry name" value="Histidine kinase-like ATPase, C-terminal domain"/>
    <property type="match status" value="1"/>
</dbReference>
<evidence type="ECO:0000256" key="3">
    <source>
        <dbReference type="ARBA" id="ARBA00022723"/>
    </source>
</evidence>
<dbReference type="PANTHER" id="PTHR45866">
    <property type="entry name" value="DNA GYRASE/TOPOISOMERASE SUBUNIT B"/>
    <property type="match status" value="1"/>
</dbReference>
<dbReference type="InterPro" id="IPR011557">
    <property type="entry name" value="GyrB"/>
</dbReference>
<evidence type="ECO:0000256" key="10">
    <source>
        <dbReference type="HAMAP-Rule" id="MF_01898"/>
    </source>
</evidence>
<sequence>MPEKKVRKDGEYGAKDIQVLKGLEPVRKRPGMYIGSTGLDGLHHLIWEVVDNCIDESMAGYAKNIDITLMPNNRVKISDDGRGIPVEKHPDTGKSTLETVLTTLHAGGKFGGDAYKVSGGLHGVGVSVVCALSTFMEAEVHRDGGKYVQEYFRGDPKGVVKKVGDSKDTGTIITFDADPQIFPEIKYDTKKILQHLRHQAYLTKGVKIKFYDQRNKEEVSSYGFYFEGGVGSFVKFLVMGNTPRHQNIFSVATTKADIFVEAAFQYTQEMECTEQSFANNIFTPEGGTHIAGFRTALTRCLNTYARRENFLKEKDENFTGDDVREGLTAVISVKIRNPQFEGQTKAKLGNPEAKNAVEDAVAEGLTDYLERYPSDARAIIENCILATKARLAAKAARATVLRKGVLDGLALPGKLADCLSKDPEECELYIVEGDSAGGSAKMARDRRFQAILPLRGKILNVERARLDKMLANKEVKSLIIALGTAISEDFNLENLRYHRIVIMTDADVDGSHIRTLLLTLFYRYFKPIMEAGYIYIAQPPLYKIQSGKSISYAYTEEQREKMVKGLTNVNLQRYKGLGEMNSEQLWDTTMNPENRLLLQVQVEEAHEADKTFDILMGEEVEPRKKFIQTHAKSVKNLDI</sequence>
<dbReference type="SMART" id="SM00433">
    <property type="entry name" value="TOP2c"/>
    <property type="match status" value="1"/>
</dbReference>
<protein>
    <recommendedName>
        <fullName evidence="10">DNA gyrase subunit B</fullName>
        <ecNumber evidence="10">5.6.2.2</ecNumber>
    </recommendedName>
</protein>
<dbReference type="NCBIfam" id="NF011501">
    <property type="entry name" value="PRK14939.1"/>
    <property type="match status" value="1"/>
</dbReference>
<dbReference type="NCBIfam" id="TIGR01059">
    <property type="entry name" value="gyrB"/>
    <property type="match status" value="1"/>
</dbReference>
<dbReference type="InterPro" id="IPR018522">
    <property type="entry name" value="TopoIIA_CS"/>
</dbReference>
<dbReference type="GO" id="GO:0006265">
    <property type="term" value="P:DNA topological change"/>
    <property type="evidence" value="ECO:0007669"/>
    <property type="project" value="UniProtKB-UniRule"/>
</dbReference>
<comment type="function">
    <text evidence="10">A type II topoisomerase that negatively supercoils closed circular double-stranded (ds) DNA in an ATP-dependent manner to modulate DNA topology and maintain chromosomes in an underwound state. Negative supercoiling favors strand separation, and DNA replication, transcription, recombination and repair, all of which involve strand separation. Also able to catalyze the interconversion of other topological isomers of dsDNA rings, including catenanes and knotted rings. Type II topoisomerases break and join 2 DNA strands simultaneously in an ATP-dependent manner.</text>
</comment>
<dbReference type="InterPro" id="IPR036890">
    <property type="entry name" value="HATPase_C_sf"/>
</dbReference>
<dbReference type="InterPro" id="IPR003594">
    <property type="entry name" value="HATPase_dom"/>
</dbReference>
<dbReference type="InterPro" id="IPR020568">
    <property type="entry name" value="Ribosomal_Su5_D2-typ_SF"/>
</dbReference>
<evidence type="ECO:0000256" key="1">
    <source>
        <dbReference type="ARBA" id="ARBA00000185"/>
    </source>
</evidence>
<dbReference type="CDD" id="cd16928">
    <property type="entry name" value="HATPase_GyrB-like"/>
    <property type="match status" value="1"/>
</dbReference>
<dbReference type="GO" id="GO:0046872">
    <property type="term" value="F:metal ion binding"/>
    <property type="evidence" value="ECO:0007669"/>
    <property type="project" value="UniProtKB-KW"/>
</dbReference>
<evidence type="ECO:0000256" key="8">
    <source>
        <dbReference type="ARBA" id="ARBA00023125"/>
    </source>
</evidence>
<evidence type="ECO:0000256" key="5">
    <source>
        <dbReference type="ARBA" id="ARBA00022840"/>
    </source>
</evidence>
<evidence type="ECO:0000313" key="13">
    <source>
        <dbReference type="Proteomes" id="UP000179214"/>
    </source>
</evidence>
<dbReference type="GO" id="GO:0006261">
    <property type="term" value="P:DNA-templated DNA replication"/>
    <property type="evidence" value="ECO:0007669"/>
    <property type="project" value="UniProtKB-UniRule"/>
</dbReference>
<keyword evidence="7 10" id="KW-0799">Topoisomerase</keyword>
<dbReference type="FunFam" id="3.30.230.10:FF:000005">
    <property type="entry name" value="DNA gyrase subunit B"/>
    <property type="match status" value="1"/>
</dbReference>
<dbReference type="PROSITE" id="PS50880">
    <property type="entry name" value="TOPRIM"/>
    <property type="match status" value="1"/>
</dbReference>
<dbReference type="PRINTS" id="PR01159">
    <property type="entry name" value="DNAGYRASEB"/>
</dbReference>
<evidence type="ECO:0000256" key="4">
    <source>
        <dbReference type="ARBA" id="ARBA00022741"/>
    </source>
</evidence>
<evidence type="ECO:0000313" key="12">
    <source>
        <dbReference type="EMBL" id="OGZ70746.1"/>
    </source>
</evidence>
<comment type="subcellular location">
    <subcellularLocation>
        <location evidence="10">Cytoplasm</location>
    </subcellularLocation>
</comment>
<dbReference type="CDD" id="cd03366">
    <property type="entry name" value="TOPRIM_TopoIIA_GyrB"/>
    <property type="match status" value="1"/>
</dbReference>
<dbReference type="PANTHER" id="PTHR45866:SF1">
    <property type="entry name" value="DNA GYRASE SUBUNIT B, MITOCHONDRIAL"/>
    <property type="match status" value="1"/>
</dbReference>
<organism evidence="12 13">
    <name type="scientific">Candidatus Staskawiczbacteria bacterium RIFCSPHIGHO2_12_FULL_38_11</name>
    <dbReference type="NCBI Taxonomy" id="1802209"/>
    <lineage>
        <taxon>Bacteria</taxon>
        <taxon>Candidatus Staskawicziibacteriota</taxon>
    </lineage>
</organism>
<dbReference type="InterPro" id="IPR034160">
    <property type="entry name" value="TOPRIM_GyrB"/>
</dbReference>
<dbReference type="NCBIfam" id="NF004189">
    <property type="entry name" value="PRK05644.1"/>
    <property type="match status" value="1"/>
</dbReference>
<dbReference type="InterPro" id="IPR002288">
    <property type="entry name" value="DNA_gyrase_B_C"/>
</dbReference>
<keyword evidence="3 10" id="KW-0479">Metal-binding</keyword>
<dbReference type="PRINTS" id="PR00418">
    <property type="entry name" value="TPI2FAMILY"/>
</dbReference>
<comment type="cofactor">
    <cofactor evidence="10">
        <name>Mg(2+)</name>
        <dbReference type="ChEBI" id="CHEBI:18420"/>
    </cofactor>
    <cofactor evidence="10">
        <name>Mn(2+)</name>
        <dbReference type="ChEBI" id="CHEBI:29035"/>
    </cofactor>
    <cofactor evidence="10">
        <name>Ca(2+)</name>
        <dbReference type="ChEBI" id="CHEBI:29108"/>
    </cofactor>
    <text evidence="10">Binds two Mg(2+) per subunit. The magnesium ions form salt bridges with both the protein and the DNA. Can also accept other divalent metal cations, such as Mn(2+) or Ca(2+).</text>
</comment>
<dbReference type="FunFam" id="3.30.565.10:FF:000002">
    <property type="entry name" value="DNA gyrase subunit B"/>
    <property type="match status" value="1"/>
</dbReference>
<dbReference type="Gene3D" id="3.40.50.670">
    <property type="match status" value="1"/>
</dbReference>
<feature type="binding site" evidence="10">
    <location>
        <position position="507"/>
    </location>
    <ligand>
        <name>Mg(2+)</name>
        <dbReference type="ChEBI" id="CHEBI:18420"/>
        <label>2</label>
    </ligand>
</feature>
<name>A0A1G2I7E7_9BACT</name>
<dbReference type="GO" id="GO:0003677">
    <property type="term" value="F:DNA binding"/>
    <property type="evidence" value="ECO:0007669"/>
    <property type="project" value="UniProtKB-KW"/>
</dbReference>
<dbReference type="Pfam" id="PF00986">
    <property type="entry name" value="DNA_gyraseB_C"/>
    <property type="match status" value="1"/>
</dbReference>
<comment type="caution">
    <text evidence="12">The sequence shown here is derived from an EMBL/GenBank/DDBJ whole genome shotgun (WGS) entry which is preliminary data.</text>
</comment>
<dbReference type="GO" id="GO:0005524">
    <property type="term" value="F:ATP binding"/>
    <property type="evidence" value="ECO:0007669"/>
    <property type="project" value="UniProtKB-UniRule"/>
</dbReference>
<dbReference type="InterPro" id="IPR006171">
    <property type="entry name" value="TOPRIM_dom"/>
</dbReference>
<dbReference type="SMART" id="SM00387">
    <property type="entry name" value="HATPase_c"/>
    <property type="match status" value="1"/>
</dbReference>
<feature type="domain" description="Toprim" evidence="11">
    <location>
        <begin position="426"/>
        <end position="540"/>
    </location>
</feature>
<feature type="binding site" evidence="10">
    <location>
        <position position="505"/>
    </location>
    <ligand>
        <name>Mg(2+)</name>
        <dbReference type="ChEBI" id="CHEBI:18420"/>
        <label>1</label>
        <note>catalytic</note>
    </ligand>
</feature>
<dbReference type="SUPFAM" id="SSF56719">
    <property type="entry name" value="Type II DNA topoisomerase"/>
    <property type="match status" value="1"/>
</dbReference>
<keyword evidence="8" id="KW-0238">DNA-binding</keyword>
<feature type="binding site" evidence="10">
    <location>
        <position position="432"/>
    </location>
    <ligand>
        <name>Mg(2+)</name>
        <dbReference type="ChEBI" id="CHEBI:18420"/>
        <label>1</label>
        <note>catalytic</note>
    </ligand>
</feature>
<dbReference type="InterPro" id="IPR013506">
    <property type="entry name" value="Topo_IIA_bsu_dom2"/>
</dbReference>
<dbReference type="PROSITE" id="PS00177">
    <property type="entry name" value="TOPOISOMERASE_II"/>
    <property type="match status" value="1"/>
</dbReference>
<dbReference type="CDD" id="cd00822">
    <property type="entry name" value="TopoII_Trans_DNA_gyrase"/>
    <property type="match status" value="1"/>
</dbReference>
<evidence type="ECO:0000256" key="2">
    <source>
        <dbReference type="ARBA" id="ARBA00010708"/>
    </source>
</evidence>
<keyword evidence="4 10" id="KW-0547">Nucleotide-binding</keyword>
<feature type="binding site" evidence="10">
    <location>
        <position position="505"/>
    </location>
    <ligand>
        <name>Mg(2+)</name>
        <dbReference type="ChEBI" id="CHEBI:18420"/>
        <label>2</label>
    </ligand>
</feature>
<dbReference type="EMBL" id="MHOV01000003">
    <property type="protein sequence ID" value="OGZ70746.1"/>
    <property type="molecule type" value="Genomic_DNA"/>
</dbReference>
<dbReference type="InterPro" id="IPR001241">
    <property type="entry name" value="Topo_IIA"/>
</dbReference>
<dbReference type="Pfam" id="PF00204">
    <property type="entry name" value="DNA_gyraseB"/>
    <property type="match status" value="1"/>
</dbReference>
<gene>
    <name evidence="10" type="primary">gyrB</name>
    <name evidence="12" type="ORF">A3F47_00430</name>
</gene>
<feature type="site" description="Interaction with DNA" evidence="10">
    <location>
        <position position="457"/>
    </location>
</feature>
<comment type="subunit">
    <text evidence="10">Heterotetramer, composed of two GyrA and two GyrB chains. In the heterotetramer, GyrA contains the active site tyrosine that forms a transient covalent intermediate with DNA, while GyrB binds cofactors and catalyzes ATP hydrolysis.</text>
</comment>
<dbReference type="InterPro" id="IPR013760">
    <property type="entry name" value="Topo_IIA-like_dom_sf"/>
</dbReference>
<evidence type="ECO:0000259" key="11">
    <source>
        <dbReference type="PROSITE" id="PS50880"/>
    </source>
</evidence>
<dbReference type="HAMAP" id="MF_01898">
    <property type="entry name" value="GyrB"/>
    <property type="match status" value="1"/>
</dbReference>
<evidence type="ECO:0000256" key="6">
    <source>
        <dbReference type="ARBA" id="ARBA00022842"/>
    </source>
</evidence>
<reference evidence="12 13" key="1">
    <citation type="journal article" date="2016" name="Nat. Commun.">
        <title>Thousands of microbial genomes shed light on interconnected biogeochemical processes in an aquifer system.</title>
        <authorList>
            <person name="Anantharaman K."/>
            <person name="Brown C.T."/>
            <person name="Hug L.A."/>
            <person name="Sharon I."/>
            <person name="Castelle C.J."/>
            <person name="Probst A.J."/>
            <person name="Thomas B.C."/>
            <person name="Singh A."/>
            <person name="Wilkins M.J."/>
            <person name="Karaoz U."/>
            <person name="Brodie E.L."/>
            <person name="Williams K.H."/>
            <person name="Hubbard S.S."/>
            <person name="Banfield J.F."/>
        </authorList>
    </citation>
    <scope>NUCLEOTIDE SEQUENCE [LARGE SCALE GENOMIC DNA]</scope>
</reference>
<accession>A0A1G2I7E7</accession>
<dbReference type="GO" id="GO:0005737">
    <property type="term" value="C:cytoplasm"/>
    <property type="evidence" value="ECO:0007669"/>
    <property type="project" value="UniProtKB-SubCell"/>
</dbReference>
<dbReference type="Gene3D" id="3.30.230.10">
    <property type="match status" value="1"/>
</dbReference>
<keyword evidence="10" id="KW-0963">Cytoplasm</keyword>
<dbReference type="InterPro" id="IPR014721">
    <property type="entry name" value="Ribsml_uS5_D2-typ_fold_subgr"/>
</dbReference>
<evidence type="ECO:0000256" key="7">
    <source>
        <dbReference type="ARBA" id="ARBA00023029"/>
    </source>
</evidence>
<evidence type="ECO:0000256" key="9">
    <source>
        <dbReference type="ARBA" id="ARBA00023235"/>
    </source>
</evidence>
<dbReference type="Pfam" id="PF01751">
    <property type="entry name" value="Toprim"/>
    <property type="match status" value="1"/>
</dbReference>
<dbReference type="AlphaFoldDB" id="A0A1G2I7E7"/>
<dbReference type="SUPFAM" id="SSF54211">
    <property type="entry name" value="Ribosomal protein S5 domain 2-like"/>
    <property type="match status" value="1"/>
</dbReference>
<dbReference type="Pfam" id="PF02518">
    <property type="entry name" value="HATPase_c"/>
    <property type="match status" value="1"/>
</dbReference>
<dbReference type="SUPFAM" id="SSF55874">
    <property type="entry name" value="ATPase domain of HSP90 chaperone/DNA topoisomerase II/histidine kinase"/>
    <property type="match status" value="1"/>
</dbReference>
<proteinExistence type="inferred from homology"/>
<dbReference type="InterPro" id="IPR013759">
    <property type="entry name" value="Topo_IIA_B_C"/>
</dbReference>
<keyword evidence="9 10" id="KW-0413">Isomerase</keyword>
<keyword evidence="5 10" id="KW-0067">ATP-binding</keyword>
<comment type="similarity">
    <text evidence="2 10">Belongs to the type II topoisomerase GyrB family.</text>
</comment>
<dbReference type="EC" id="5.6.2.2" evidence="10"/>
<dbReference type="GO" id="GO:0005694">
    <property type="term" value="C:chromosome"/>
    <property type="evidence" value="ECO:0007669"/>
    <property type="project" value="InterPro"/>
</dbReference>
<dbReference type="Proteomes" id="UP000179214">
    <property type="component" value="Unassembled WGS sequence"/>
</dbReference>